<dbReference type="InterPro" id="IPR016171">
    <property type="entry name" value="Vanillyl_alc_oxidase_C-sub2"/>
</dbReference>
<dbReference type="PANTHER" id="PTHR43762">
    <property type="entry name" value="L-GULONOLACTONE OXIDASE"/>
    <property type="match status" value="1"/>
</dbReference>
<organism evidence="6 7">
    <name type="scientific">Glutinoglossum americanum</name>
    <dbReference type="NCBI Taxonomy" id="1670608"/>
    <lineage>
        <taxon>Eukaryota</taxon>
        <taxon>Fungi</taxon>
        <taxon>Dikarya</taxon>
        <taxon>Ascomycota</taxon>
        <taxon>Pezizomycotina</taxon>
        <taxon>Geoglossomycetes</taxon>
        <taxon>Geoglossales</taxon>
        <taxon>Geoglossaceae</taxon>
        <taxon>Glutinoglossum</taxon>
    </lineage>
</organism>
<reference evidence="6" key="1">
    <citation type="submission" date="2021-03" db="EMBL/GenBank/DDBJ databases">
        <title>Comparative genomics and phylogenomic investigation of the class Geoglossomycetes provide insights into ecological specialization and systematics.</title>
        <authorList>
            <person name="Melie T."/>
            <person name="Pirro S."/>
            <person name="Miller A.N."/>
            <person name="Quandt A."/>
        </authorList>
    </citation>
    <scope>NUCLEOTIDE SEQUENCE</scope>
    <source>
        <strain evidence="6">GBOQ0MN5Z8</strain>
    </source>
</reference>
<dbReference type="GO" id="GO:0003885">
    <property type="term" value="F:D-arabinono-1,4-lactone oxidase activity"/>
    <property type="evidence" value="ECO:0007669"/>
    <property type="project" value="UniProtKB-EC"/>
</dbReference>
<dbReference type="InterPro" id="IPR036318">
    <property type="entry name" value="FAD-bd_PCMH-like_sf"/>
</dbReference>
<sequence>MSQSGLNQPVLRWKPNALFSEKDLKSATTSAHFATLIEALGIIDRSKEKNVVLVTRTPVGWTTYEYIGSSACKVDFRELRLGGLPLGGNPLLPETYIVDGKGRFSRIVFDGHQYRLDETPRPIQEPSGSWVVEAVVPVEEINHSKNVTWLPKITLRPTLDELLAALSWVDQNMPDGKVKAGGSKHSSSQVAVSADVYIEPERMKLIRTVNEDPDVYRSDLSERRENLVRGGSGNTIKEMNRFLWEHGKSFPALGGFDGQTLGGVFPTGTHGSVFTRGPLAETIVSIDLALSSGQLVRIEPHDGITDPKALASTLSNTRLIQDDDNFHAALINMGTMGVVHSYMLEVTPAFHMNEIRTPSTIPELKEKLRDGKIYSLAGAPGMPVDLEKIPPRISDGRDGGFKDQPIRAYHLEFLINPHTDKVIVTSRHPTTITAAADAELGFDPPGRDLIRTIHRGARFGRPVLPTWLQENFRGLLSWGIDQLIKIAPSATPKLIDSAMDTLIDAAYTDRSFNVFNVGDGTNQIPTLSGTIFVPVAADAYLAAVDIIRATASQFAKSRNRYQTGPTSMRFVRGTKAMMGCVDDVCAFEILFTGGTTWALEMVEAYEAALREGLGHEAVRVHWGQLVGEGVGRREGYSEYARWREVRDELDPKGVFVNEWLERIL</sequence>
<evidence type="ECO:0000256" key="4">
    <source>
        <dbReference type="ARBA" id="ARBA00033418"/>
    </source>
</evidence>
<accession>A0A9P8I3U0</accession>
<name>A0A9P8I3U0_9PEZI</name>
<dbReference type="Gene3D" id="1.10.45.10">
    <property type="entry name" value="Vanillyl-alcohol Oxidase, Chain A, domain 4"/>
    <property type="match status" value="1"/>
</dbReference>
<gene>
    <name evidence="6" type="ORF">FGG08_000462</name>
</gene>
<evidence type="ECO:0000259" key="5">
    <source>
        <dbReference type="PROSITE" id="PS51387"/>
    </source>
</evidence>
<dbReference type="InterPro" id="IPR006094">
    <property type="entry name" value="Oxid_FAD_bind_N"/>
</dbReference>
<dbReference type="PROSITE" id="PS51387">
    <property type="entry name" value="FAD_PCMH"/>
    <property type="match status" value="1"/>
</dbReference>
<dbReference type="AlphaFoldDB" id="A0A9P8I3U0"/>
<dbReference type="InterPro" id="IPR010031">
    <property type="entry name" value="FAD_lactone_oxidase-like"/>
</dbReference>
<evidence type="ECO:0000313" key="6">
    <source>
        <dbReference type="EMBL" id="KAH0545461.1"/>
    </source>
</evidence>
<keyword evidence="3" id="KW-0560">Oxidoreductase</keyword>
<dbReference type="Gene3D" id="3.30.465.10">
    <property type="match status" value="1"/>
</dbReference>
<dbReference type="InterPro" id="IPR007173">
    <property type="entry name" value="ALO_C"/>
</dbReference>
<feature type="domain" description="FAD-binding PCMH-type" evidence="5">
    <location>
        <begin position="142"/>
        <end position="349"/>
    </location>
</feature>
<protein>
    <recommendedName>
        <fullName evidence="2">D-arabinono-1,4-lactone oxidase</fullName>
        <ecNumber evidence="2">1.1.3.37</ecNumber>
    </recommendedName>
    <alternativeName>
        <fullName evidence="4">L-galactono-gamma-lactone oxidase</fullName>
    </alternativeName>
</protein>
<dbReference type="InterPro" id="IPR016166">
    <property type="entry name" value="FAD-bd_PCMH"/>
</dbReference>
<evidence type="ECO:0000256" key="3">
    <source>
        <dbReference type="ARBA" id="ARBA00023002"/>
    </source>
</evidence>
<evidence type="ECO:0000313" key="7">
    <source>
        <dbReference type="Proteomes" id="UP000698800"/>
    </source>
</evidence>
<proteinExistence type="predicted"/>
<dbReference type="Proteomes" id="UP000698800">
    <property type="component" value="Unassembled WGS sequence"/>
</dbReference>
<comment type="pathway">
    <text evidence="1">Cofactor biosynthesis; D-erythroascorbate biosynthesis; dehydro-D-arabinono-1,4-lactone from D-arabinose: step 2/2.</text>
</comment>
<dbReference type="PANTHER" id="PTHR43762:SF1">
    <property type="entry name" value="D-ARABINONO-1,4-LACTONE OXIDASE"/>
    <property type="match status" value="1"/>
</dbReference>
<dbReference type="EMBL" id="JAGHQL010000005">
    <property type="protein sequence ID" value="KAH0545461.1"/>
    <property type="molecule type" value="Genomic_DNA"/>
</dbReference>
<dbReference type="EC" id="1.1.3.37" evidence="2"/>
<evidence type="ECO:0000256" key="1">
    <source>
        <dbReference type="ARBA" id="ARBA00005083"/>
    </source>
</evidence>
<dbReference type="SUPFAM" id="SSF56176">
    <property type="entry name" value="FAD-binding/transporter-associated domain-like"/>
    <property type="match status" value="1"/>
</dbReference>
<keyword evidence="7" id="KW-1185">Reference proteome</keyword>
<dbReference type="InterPro" id="IPR016169">
    <property type="entry name" value="FAD-bd_PCMH_sub2"/>
</dbReference>
<evidence type="ECO:0000256" key="2">
    <source>
        <dbReference type="ARBA" id="ARBA00013136"/>
    </source>
</evidence>
<dbReference type="Pfam" id="PF04030">
    <property type="entry name" value="ALO"/>
    <property type="match status" value="1"/>
</dbReference>
<dbReference type="Pfam" id="PF01565">
    <property type="entry name" value="FAD_binding_4"/>
    <property type="match status" value="1"/>
</dbReference>
<comment type="caution">
    <text evidence="6">The sequence shown here is derived from an EMBL/GenBank/DDBJ whole genome shotgun (WGS) entry which is preliminary data.</text>
</comment>
<dbReference type="OrthoDB" id="610608at2759"/>
<dbReference type="GO" id="GO:0016020">
    <property type="term" value="C:membrane"/>
    <property type="evidence" value="ECO:0007669"/>
    <property type="project" value="InterPro"/>
</dbReference>
<dbReference type="GO" id="GO:0071949">
    <property type="term" value="F:FAD binding"/>
    <property type="evidence" value="ECO:0007669"/>
    <property type="project" value="InterPro"/>
</dbReference>